<keyword evidence="3" id="KW-0804">Transcription</keyword>
<dbReference type="GO" id="GO:0005634">
    <property type="term" value="C:nucleus"/>
    <property type="evidence" value="ECO:0007669"/>
    <property type="project" value="UniProtKB-SubCell"/>
</dbReference>
<dbReference type="InterPro" id="IPR019136">
    <property type="entry name" value="TF_IIIC_su-5_HTH"/>
</dbReference>
<feature type="compositionally biased region" description="Basic residues" evidence="5">
    <location>
        <begin position="581"/>
        <end position="604"/>
    </location>
</feature>
<dbReference type="InterPro" id="IPR041499">
    <property type="entry name" value="Tfc1/Sfc1_N"/>
</dbReference>
<comment type="subcellular location">
    <subcellularLocation>
        <location evidence="1">Nucleus</location>
    </subcellularLocation>
</comment>
<organism evidence="8 9">
    <name type="scientific">Cotesia glomerata</name>
    <name type="common">Lepidopteran parasitic wasp</name>
    <name type="synonym">Apanteles glomeratus</name>
    <dbReference type="NCBI Taxonomy" id="32391"/>
    <lineage>
        <taxon>Eukaryota</taxon>
        <taxon>Metazoa</taxon>
        <taxon>Ecdysozoa</taxon>
        <taxon>Arthropoda</taxon>
        <taxon>Hexapoda</taxon>
        <taxon>Insecta</taxon>
        <taxon>Pterygota</taxon>
        <taxon>Neoptera</taxon>
        <taxon>Endopterygota</taxon>
        <taxon>Hymenoptera</taxon>
        <taxon>Apocrita</taxon>
        <taxon>Ichneumonoidea</taxon>
        <taxon>Braconidae</taxon>
        <taxon>Microgastrinae</taxon>
        <taxon>Cotesia</taxon>
    </lineage>
</organism>
<evidence type="ECO:0008006" key="10">
    <source>
        <dbReference type="Google" id="ProtNLM"/>
    </source>
</evidence>
<evidence type="ECO:0000259" key="7">
    <source>
        <dbReference type="Pfam" id="PF17682"/>
    </source>
</evidence>
<evidence type="ECO:0000256" key="5">
    <source>
        <dbReference type="SAM" id="MobiDB-lite"/>
    </source>
</evidence>
<evidence type="ECO:0000256" key="3">
    <source>
        <dbReference type="ARBA" id="ARBA00023163"/>
    </source>
</evidence>
<feature type="domain" description="Transcription factor IIIC subunit 5 HTH" evidence="6">
    <location>
        <begin position="296"/>
        <end position="440"/>
    </location>
</feature>
<reference evidence="8 9" key="1">
    <citation type="journal article" date="2021" name="J. Hered.">
        <title>A chromosome-level genome assembly of the parasitoid wasp, Cotesia glomerata (Hymenoptera: Braconidae).</title>
        <authorList>
            <person name="Pinto B.J."/>
            <person name="Weis J.J."/>
            <person name="Gamble T."/>
            <person name="Ode P.J."/>
            <person name="Paul R."/>
            <person name="Zaspel J.M."/>
        </authorList>
    </citation>
    <scope>NUCLEOTIDE SEQUENCE [LARGE SCALE GENOMIC DNA]</scope>
    <source>
        <strain evidence="8">CgM1</strain>
    </source>
</reference>
<feature type="region of interest" description="Disordered" evidence="5">
    <location>
        <begin position="183"/>
        <end position="205"/>
    </location>
</feature>
<evidence type="ECO:0000259" key="6">
    <source>
        <dbReference type="Pfam" id="PF09734"/>
    </source>
</evidence>
<protein>
    <recommendedName>
        <fullName evidence="10">General transcription factor 3C polypeptide 5</fullName>
    </recommendedName>
</protein>
<dbReference type="PANTHER" id="PTHR13230:SF5">
    <property type="entry name" value="GENERAL TRANSCRIPTION FACTOR 3C POLYPEPTIDE 5"/>
    <property type="match status" value="1"/>
</dbReference>
<dbReference type="InterPro" id="IPR040454">
    <property type="entry name" value="TF_IIIC_Tfc1/Sfc1"/>
</dbReference>
<proteinExistence type="predicted"/>
<keyword evidence="4" id="KW-0539">Nucleus</keyword>
<keyword evidence="2" id="KW-0238">DNA-binding</keyword>
<dbReference type="InterPro" id="IPR042536">
    <property type="entry name" value="TFIIIC_tauA_Sfc1"/>
</dbReference>
<feature type="compositionally biased region" description="Polar residues" evidence="5">
    <location>
        <begin position="186"/>
        <end position="197"/>
    </location>
</feature>
<dbReference type="GO" id="GO:0000127">
    <property type="term" value="C:transcription factor TFIIIC complex"/>
    <property type="evidence" value="ECO:0007669"/>
    <property type="project" value="InterPro"/>
</dbReference>
<keyword evidence="9" id="KW-1185">Reference proteome</keyword>
<accession>A0AAV7I9I6</accession>
<dbReference type="EMBL" id="JAHXZJ010002237">
    <property type="protein sequence ID" value="KAH0546870.1"/>
    <property type="molecule type" value="Genomic_DNA"/>
</dbReference>
<dbReference type="GO" id="GO:0001003">
    <property type="term" value="F:RNA polymerase III type 2 promoter sequence-specific DNA binding"/>
    <property type="evidence" value="ECO:0007669"/>
    <property type="project" value="TreeGrafter"/>
</dbReference>
<sequence>MLIKKEPVASSYNQFFFSDDSNDEESNVNAANRNNASNNQEEEEEEIGPILPGGHRLDKKFYCIKYPGKVINPEKAIENLGGLGSISTTINTPNRRLELKLRKSDIYCKPACGDRHEVSGFLLRVRVKKSRVKKATELAKQKEVENYRNLTPAMPRDLSKQNPIENFDREEIKRLSKELRNCEIDAQQNRSKTTGGNEKNESLIDELSGDTSKNIPLKFSCNKMEDLSNETDYKLPKLKILGRVVMEFKFTSLIDFQYTPITQSVTDPKKRECIYDSICPRGILTPEWLAKKVPYFLPPAVFSRMDTIQQYNMKLDIKETESENVVGKNRKSRAGLTYNVPFTTEIIPSIPKPGIDKSMAAKLLTDEDHQVMLKLFDKRPIWSRTALLVKTKYHKDQIRVLLPSVAYYFTTGPWRLMWVRLGYDPRKDPAARIYQILDYRCKAMHGLEKYVKGKRSYSNSLIPYKSAPAAKTSKASASASLAEIKRRTKTNLYDENDYIYRRGNIPSSRQTLYQFCDVLTDEIQEMFAKLPDPMPGVKCDEKRGWLPPGFSEHCREIINKQVLVMLRKKMNIPINYPTTLPRKRKPQSKLMKAKNAMKRKLLEKKKKELSKTE</sequence>
<evidence type="ECO:0000313" key="8">
    <source>
        <dbReference type="EMBL" id="KAH0546870.1"/>
    </source>
</evidence>
<gene>
    <name evidence="8" type="ORF">KQX54_015684</name>
</gene>
<feature type="region of interest" description="Disordered" evidence="5">
    <location>
        <begin position="576"/>
        <end position="613"/>
    </location>
</feature>
<dbReference type="GO" id="GO:0001002">
    <property type="term" value="F:RNA polymerase III type 1 promoter sequence-specific DNA binding"/>
    <property type="evidence" value="ECO:0007669"/>
    <property type="project" value="TreeGrafter"/>
</dbReference>
<feature type="compositionally biased region" description="Low complexity" evidence="5">
    <location>
        <begin position="27"/>
        <end position="39"/>
    </location>
</feature>
<dbReference type="Pfam" id="PF09734">
    <property type="entry name" value="Tau95"/>
    <property type="match status" value="1"/>
</dbReference>
<dbReference type="GO" id="GO:0006384">
    <property type="term" value="P:transcription initiation at RNA polymerase III promoter"/>
    <property type="evidence" value="ECO:0007669"/>
    <property type="project" value="InterPro"/>
</dbReference>
<evidence type="ECO:0000313" key="9">
    <source>
        <dbReference type="Proteomes" id="UP000826195"/>
    </source>
</evidence>
<feature type="domain" description="Transcription factor IIIC subunit Tfc1/Sfc1 triple barrel" evidence="7">
    <location>
        <begin position="62"/>
        <end position="258"/>
    </location>
</feature>
<dbReference type="AlphaFoldDB" id="A0AAV7I9I6"/>
<evidence type="ECO:0000256" key="1">
    <source>
        <dbReference type="ARBA" id="ARBA00004123"/>
    </source>
</evidence>
<feature type="region of interest" description="Disordered" evidence="5">
    <location>
        <begin position="16"/>
        <end position="50"/>
    </location>
</feature>
<comment type="caution">
    <text evidence="8">The sequence shown here is derived from an EMBL/GenBank/DDBJ whole genome shotgun (WGS) entry which is preliminary data.</text>
</comment>
<evidence type="ECO:0000256" key="2">
    <source>
        <dbReference type="ARBA" id="ARBA00023125"/>
    </source>
</evidence>
<dbReference type="Proteomes" id="UP000826195">
    <property type="component" value="Unassembled WGS sequence"/>
</dbReference>
<dbReference type="Pfam" id="PF17682">
    <property type="entry name" value="Tau95_N"/>
    <property type="match status" value="1"/>
</dbReference>
<dbReference type="Gene3D" id="3.30.200.160">
    <property type="entry name" value="TFIIIC, subcomplex tauA, subunit Sfc1, barrel domain"/>
    <property type="match status" value="1"/>
</dbReference>
<evidence type="ECO:0000256" key="4">
    <source>
        <dbReference type="ARBA" id="ARBA00023242"/>
    </source>
</evidence>
<name>A0AAV7I9I6_COTGL</name>
<dbReference type="PANTHER" id="PTHR13230">
    <property type="entry name" value="GENERAL TRANSCRIPTION FACTOR IIIC, POLYPEPTIDE 5"/>
    <property type="match status" value="1"/>
</dbReference>